<dbReference type="Pfam" id="PF00403">
    <property type="entry name" value="HMA"/>
    <property type="match status" value="1"/>
</dbReference>
<comment type="caution">
    <text evidence="8">The sequence shown here is derived from an EMBL/GenBank/DDBJ whole genome shotgun (WGS) entry which is preliminary data.</text>
</comment>
<accession>A0A6A2X1D8</accession>
<proteinExistence type="inferred from homology"/>
<dbReference type="PANTHER" id="PTHR45811">
    <property type="entry name" value="COPPER TRANSPORT PROTEIN FAMILY-RELATED"/>
    <property type="match status" value="1"/>
</dbReference>
<gene>
    <name evidence="8" type="ORF">F3Y22_tig00113719pilonHSYRG00108</name>
</gene>
<dbReference type="SUPFAM" id="SSF55008">
    <property type="entry name" value="HMA, heavy metal-associated domain"/>
    <property type="match status" value="1"/>
</dbReference>
<organism evidence="8 9">
    <name type="scientific">Hibiscus syriacus</name>
    <name type="common">Rose of Sharon</name>
    <dbReference type="NCBI Taxonomy" id="106335"/>
    <lineage>
        <taxon>Eukaryota</taxon>
        <taxon>Viridiplantae</taxon>
        <taxon>Streptophyta</taxon>
        <taxon>Embryophyta</taxon>
        <taxon>Tracheophyta</taxon>
        <taxon>Spermatophyta</taxon>
        <taxon>Magnoliopsida</taxon>
        <taxon>eudicotyledons</taxon>
        <taxon>Gunneridae</taxon>
        <taxon>Pentapetalae</taxon>
        <taxon>rosids</taxon>
        <taxon>malvids</taxon>
        <taxon>Malvales</taxon>
        <taxon>Malvaceae</taxon>
        <taxon>Malvoideae</taxon>
        <taxon>Hibiscus</taxon>
    </lineage>
</organism>
<evidence type="ECO:0000256" key="6">
    <source>
        <dbReference type="SAM" id="MobiDB-lite"/>
    </source>
</evidence>
<dbReference type="InterPro" id="IPR006121">
    <property type="entry name" value="HMA_dom"/>
</dbReference>
<evidence type="ECO:0000256" key="3">
    <source>
        <dbReference type="ARBA" id="ARBA00023288"/>
    </source>
</evidence>
<sequence>MKVRFYTSSVALQKVVLKLDFHDEKCRQKAMKTASGISGVESVSMDKDHKLTVTGDIDPVAAVRKLRKLCHTEIVSVGPAKEPEKKKEEPKKDEKKDEKAHINQPPYPYTFVYYPPVPDSYTYGKYVGEDPAGCVIC</sequence>
<dbReference type="GO" id="GO:0046872">
    <property type="term" value="F:metal ion binding"/>
    <property type="evidence" value="ECO:0007669"/>
    <property type="project" value="UniProtKB-KW"/>
</dbReference>
<dbReference type="InterPro" id="IPR036163">
    <property type="entry name" value="HMA_dom_sf"/>
</dbReference>
<evidence type="ECO:0000256" key="1">
    <source>
        <dbReference type="ARBA" id="ARBA00022481"/>
    </source>
</evidence>
<evidence type="ECO:0000259" key="7">
    <source>
        <dbReference type="PROSITE" id="PS50846"/>
    </source>
</evidence>
<keyword evidence="3" id="KW-0449">Lipoprotein</keyword>
<feature type="domain" description="HMA" evidence="7">
    <location>
        <begin position="12"/>
        <end position="78"/>
    </location>
</feature>
<name>A0A6A2X1D8_HIBSY</name>
<comment type="similarity">
    <text evidence="5">Belongs to the HIPP family.</text>
</comment>
<dbReference type="PANTHER" id="PTHR45811:SF80">
    <property type="entry name" value="COPPER TRANSPORT PROTEIN FAMILY-RELATED"/>
    <property type="match status" value="1"/>
</dbReference>
<keyword evidence="1" id="KW-0488">Methylation</keyword>
<dbReference type="AlphaFoldDB" id="A0A6A2X1D8"/>
<evidence type="ECO:0000313" key="9">
    <source>
        <dbReference type="Proteomes" id="UP000436088"/>
    </source>
</evidence>
<protein>
    <recommendedName>
        <fullName evidence="7">HMA domain-containing protein</fullName>
    </recommendedName>
</protein>
<dbReference type="EMBL" id="VEPZ02001716">
    <property type="protein sequence ID" value="KAE8662150.1"/>
    <property type="molecule type" value="Genomic_DNA"/>
</dbReference>
<feature type="region of interest" description="Disordered" evidence="6">
    <location>
        <begin position="77"/>
        <end position="104"/>
    </location>
</feature>
<reference evidence="8" key="1">
    <citation type="submission" date="2019-09" db="EMBL/GenBank/DDBJ databases">
        <title>Draft genome information of white flower Hibiscus syriacus.</title>
        <authorList>
            <person name="Kim Y.-M."/>
        </authorList>
    </citation>
    <scope>NUCLEOTIDE SEQUENCE [LARGE SCALE GENOMIC DNA]</scope>
    <source>
        <strain evidence="8">YM2019G1</strain>
    </source>
</reference>
<feature type="compositionally biased region" description="Basic and acidic residues" evidence="6">
    <location>
        <begin position="81"/>
        <end position="101"/>
    </location>
</feature>
<keyword evidence="2" id="KW-0479">Metal-binding</keyword>
<dbReference type="InterPro" id="IPR051863">
    <property type="entry name" value="HIPP"/>
</dbReference>
<evidence type="ECO:0000313" key="8">
    <source>
        <dbReference type="EMBL" id="KAE8662150.1"/>
    </source>
</evidence>
<keyword evidence="9" id="KW-1185">Reference proteome</keyword>
<dbReference type="PROSITE" id="PS50846">
    <property type="entry name" value="HMA_2"/>
    <property type="match status" value="1"/>
</dbReference>
<keyword evidence="4" id="KW-0636">Prenylation</keyword>
<evidence type="ECO:0000256" key="2">
    <source>
        <dbReference type="ARBA" id="ARBA00022723"/>
    </source>
</evidence>
<evidence type="ECO:0000256" key="4">
    <source>
        <dbReference type="ARBA" id="ARBA00023289"/>
    </source>
</evidence>
<dbReference type="Proteomes" id="UP000436088">
    <property type="component" value="Unassembled WGS sequence"/>
</dbReference>
<evidence type="ECO:0000256" key="5">
    <source>
        <dbReference type="ARBA" id="ARBA00024045"/>
    </source>
</evidence>
<dbReference type="Gene3D" id="3.30.70.100">
    <property type="match status" value="1"/>
</dbReference>